<reference evidence="1 2" key="1">
    <citation type="submission" date="2013-09" db="EMBL/GenBank/DDBJ databases">
        <title>Whole genome sequencing of Halarchaeum acidiphilum strain MH1-52-1.</title>
        <authorList>
            <person name="Shimane Y."/>
            <person name="Minegishi H."/>
            <person name="Nishi S."/>
            <person name="Echigo A."/>
            <person name="Shuto A."/>
            <person name="Konishi M."/>
            <person name="Ito T."/>
            <person name="Ohkuma M."/>
            <person name="Ohta Y."/>
            <person name="Nagano Y."/>
            <person name="Tsubouchi T."/>
            <person name="Mori K."/>
            <person name="Usui K."/>
            <person name="Kamekura M."/>
            <person name="Usami R."/>
            <person name="Takaki Y."/>
            <person name="Hatada Y."/>
        </authorList>
    </citation>
    <scope>NUCLEOTIDE SEQUENCE [LARGE SCALE GENOMIC DNA]</scope>
    <source>
        <strain evidence="1 2">JCM 16109</strain>
    </source>
</reference>
<sequence>MTDADDDSTNEWDSESHDDGYAFVFECGEGVVDLLDPEPGERVLDLGCGTGHLTARIADADE</sequence>
<keyword evidence="2" id="KW-1185">Reference proteome</keyword>
<dbReference type="GO" id="GO:0008168">
    <property type="term" value="F:methyltransferase activity"/>
    <property type="evidence" value="ECO:0007669"/>
    <property type="project" value="UniProtKB-KW"/>
</dbReference>
<dbReference type="InterPro" id="IPR029063">
    <property type="entry name" value="SAM-dependent_MTases_sf"/>
</dbReference>
<comment type="caution">
    <text evidence="1">The sequence shown here is derived from an EMBL/GenBank/DDBJ whole genome shotgun (WGS) entry which is preliminary data.</text>
</comment>
<dbReference type="SUPFAM" id="SSF53335">
    <property type="entry name" value="S-adenosyl-L-methionine-dependent methyltransferases"/>
    <property type="match status" value="1"/>
</dbReference>
<gene>
    <name evidence="1" type="ORF">MBEHAL_2101</name>
</gene>
<name>U2YGG0_9EURY</name>
<dbReference type="AlphaFoldDB" id="U2YGG0"/>
<keyword evidence="1" id="KW-0808">Transferase</keyword>
<keyword evidence="1" id="KW-0489">Methyltransferase</keyword>
<evidence type="ECO:0000313" key="1">
    <source>
        <dbReference type="EMBL" id="GAD53341.1"/>
    </source>
</evidence>
<dbReference type="EMBL" id="BATA01000061">
    <property type="protein sequence ID" value="GAD53341.1"/>
    <property type="molecule type" value="Genomic_DNA"/>
</dbReference>
<dbReference type="eggNOG" id="arCOG01783">
    <property type="taxonomic scope" value="Archaea"/>
</dbReference>
<organism evidence="1 2">
    <name type="scientific">Halarchaeum acidiphilum MH1-52-1</name>
    <dbReference type="NCBI Taxonomy" id="1261545"/>
    <lineage>
        <taxon>Archaea</taxon>
        <taxon>Methanobacteriati</taxon>
        <taxon>Methanobacteriota</taxon>
        <taxon>Stenosarchaea group</taxon>
        <taxon>Halobacteria</taxon>
        <taxon>Halobacteriales</taxon>
        <taxon>Halobacteriaceae</taxon>
    </lineage>
</organism>
<accession>U2YGG0</accession>
<proteinExistence type="predicted"/>
<protein>
    <submittedName>
        <fullName evidence="1">Methyltransferase</fullName>
    </submittedName>
</protein>
<evidence type="ECO:0000313" key="2">
    <source>
        <dbReference type="Proteomes" id="UP000016986"/>
    </source>
</evidence>
<dbReference type="Gene3D" id="3.40.50.150">
    <property type="entry name" value="Vaccinia Virus protein VP39"/>
    <property type="match status" value="1"/>
</dbReference>
<dbReference type="Proteomes" id="UP000016986">
    <property type="component" value="Unassembled WGS sequence"/>
</dbReference>
<dbReference type="GO" id="GO:0032259">
    <property type="term" value="P:methylation"/>
    <property type="evidence" value="ECO:0007669"/>
    <property type="project" value="UniProtKB-KW"/>
</dbReference>